<dbReference type="InterPro" id="IPR004919">
    <property type="entry name" value="GmrSD_N"/>
</dbReference>
<feature type="domain" description="GmrSD restriction endonucleases N-terminal" evidence="1">
    <location>
        <begin position="6"/>
        <end position="226"/>
    </location>
</feature>
<gene>
    <name evidence="2" type="ORF">F8D52_06300</name>
</gene>
<dbReference type="Pfam" id="PF03235">
    <property type="entry name" value="GmrSD_N"/>
    <property type="match status" value="1"/>
</dbReference>
<dbReference type="EMBL" id="VTPV01000003">
    <property type="protein sequence ID" value="KAB1231416.1"/>
    <property type="molecule type" value="Genomic_DNA"/>
</dbReference>
<accession>A0A5N4BSM4</accession>
<sequence>MSYTLRNLLETYKVVIPQIQRDYAQGRENEYELRKGFVNKIKNALSSDGEKLNLDFIYGYTEKTGSDKYIFVPLDGQQRLSTLWLAHWLLAPRIENEIIQEVKVYLSQFTYETRMSSKRFCKALINNILIINNDFAVRKQIIDAPWFMASWNSDPTVSAMLNMLDALQTKFIDCNEAWENLTQNNNITFDFIDIKSDEFKLTDELYIKMNSRGKPLTPFENFKAQFSGLLASKETDYENITKEFNHTQVSYQQYFAFKIDSVWMDLFWSYRIKTSRSVDESIYRFINFLAEFLFFRDNPDASSGDIRMDFEFLNNVYSKKQNIDFLFDSLDFLSSLDDVKSFFDELFKGLSTFDESTNDYFLRAITNTGFEVKDRTILYAILTVCNMKIDYIGNQLKDFIRVVRNLLFTVRQPNQSKRIEYTTNLRLPNVSEYCRFIDAFAVELGFAENKSVYEILSVKEFSGFTRENIANEKIKASLITNNPDLKGSIHKLEEHADLQGNLSNFKLNTSDIAQKIDAFLTIWDGSVDNSLIIRSLLSIGDYSVMTHEYSSLGEIWYFGSKESWNRILTTGDKEERIQVSSVLDKFLSEFCDADGVNTSEKLQYLIDGYIAEERGWLYYFVKYPTMTDNPYRNQNLNLFTWQGEGFEINNLGNSGKQPLHSYHLNPYLTALRLKFKDDEKLTLYWGRFTDSSYIKVEKKIRIKCDSSGWIIAQLDDFVIANEIVNRFCINEKNNSYILAETDVKDRIEIAVDFVEEIINQRE</sequence>
<keyword evidence="3" id="KW-1185">Reference proteome</keyword>
<dbReference type="RefSeq" id="WP_152289342.1">
    <property type="nucleotide sequence ID" value="NZ_VTPV01000003.1"/>
</dbReference>
<proteinExistence type="predicted"/>
<name>A0A5N4BSM4_9FLAO</name>
<protein>
    <submittedName>
        <fullName evidence="2">DUF262 domain-containing protein</fullName>
    </submittedName>
</protein>
<organism evidence="2 3">
    <name type="scientific">Chryseobacterium viscerum</name>
    <dbReference type="NCBI Taxonomy" id="1037377"/>
    <lineage>
        <taxon>Bacteria</taxon>
        <taxon>Pseudomonadati</taxon>
        <taxon>Bacteroidota</taxon>
        <taxon>Flavobacteriia</taxon>
        <taxon>Flavobacteriales</taxon>
        <taxon>Weeksellaceae</taxon>
        <taxon>Chryseobacterium group</taxon>
        <taxon>Chryseobacterium</taxon>
    </lineage>
</organism>
<evidence type="ECO:0000313" key="3">
    <source>
        <dbReference type="Proteomes" id="UP000326384"/>
    </source>
</evidence>
<dbReference type="Proteomes" id="UP000326384">
    <property type="component" value="Unassembled WGS sequence"/>
</dbReference>
<evidence type="ECO:0000313" key="2">
    <source>
        <dbReference type="EMBL" id="KAB1231416.1"/>
    </source>
</evidence>
<comment type="caution">
    <text evidence="2">The sequence shown here is derived from an EMBL/GenBank/DDBJ whole genome shotgun (WGS) entry which is preliminary data.</text>
</comment>
<evidence type="ECO:0000259" key="1">
    <source>
        <dbReference type="Pfam" id="PF03235"/>
    </source>
</evidence>
<reference evidence="2 3" key="1">
    <citation type="journal article" date="2019" name="Stand. Genomic Sci.">
        <title>Draft Whole-Genome Sequence of a Novel Chryseobacterium viscerum Strain Isolated from Fresh Water at Dripping Springs, New Mexico.</title>
        <authorList>
            <person name="Kyndt J.A."/>
            <person name="Moore T.C."/>
        </authorList>
    </citation>
    <scope>NUCLEOTIDE SEQUENCE [LARGE SCALE GENOMIC DNA]</scope>
    <source>
        <strain evidence="2 3">DPS</strain>
    </source>
</reference>